<comment type="caution">
    <text evidence="3">The sequence shown here is derived from an EMBL/GenBank/DDBJ whole genome shotgun (WGS) entry which is preliminary data.</text>
</comment>
<evidence type="ECO:0000313" key="4">
    <source>
        <dbReference type="Proteomes" id="UP001219518"/>
    </source>
</evidence>
<sequence length="469" mass="53054">MPRFITSSEYPGGQLIHDRSSGGPEDDLLSSVDVAEVVDQPGEDLLSTAAVLRYCKFRILRPYTRLLATMGLRPLTFEPTESRCLSILGHLHLVQALVFMCMGYLLQRDRGFCYKAKPTFALSAADVVKSHEKVCYGSLMFSYVLPSLLHMAGYVYALWLFRIRQNEQLQNLMERAFLLSSGPNNAPSSQRHLVRILWLFIGLSIVWVSLSLVAVSVMMLDGTVIFQWLEQSIIKYYSSYNININLTINSKGYLFGSTFALKIALKLLLLLSTLWHDMVQATITASYCLQSQLLTSHLHFLRKKLLQHSLQPLAFMREINEFQNLLEYLNEELAPAVCIFTVVNLSWASAGLMWIFNYDFVDKDTHPIIVVSVLNVVLWILASIAPFIQAARLTSACEKTKRLGHDIRVRPFVYLDTPSEDLDAVLLFTSSLHMQAKLFQVPISKRYLCLLLAGAGITILTLGQCHVFQ</sequence>
<keyword evidence="2" id="KW-0472">Membrane</keyword>
<gene>
    <name evidence="3" type="ORF">KUF71_023429</name>
</gene>
<name>A0AAE1LBK7_9NEOP</name>
<feature type="transmembrane region" description="Helical" evidence="2">
    <location>
        <begin position="196"/>
        <end position="220"/>
    </location>
</feature>
<keyword evidence="2" id="KW-0812">Transmembrane</keyword>
<feature type="transmembrane region" description="Helical" evidence="2">
    <location>
        <begin position="368"/>
        <end position="391"/>
    </location>
</feature>
<accession>A0AAE1LBK7</accession>
<evidence type="ECO:0000313" key="3">
    <source>
        <dbReference type="EMBL" id="KAK3914016.1"/>
    </source>
</evidence>
<dbReference type="EMBL" id="JAHWGI010000349">
    <property type="protein sequence ID" value="KAK3914016.1"/>
    <property type="molecule type" value="Genomic_DNA"/>
</dbReference>
<feature type="transmembrane region" description="Helical" evidence="2">
    <location>
        <begin position="333"/>
        <end position="356"/>
    </location>
</feature>
<dbReference type="Proteomes" id="UP001219518">
    <property type="component" value="Unassembled WGS sequence"/>
</dbReference>
<dbReference type="AlphaFoldDB" id="A0AAE1LBK7"/>
<organism evidence="3 4">
    <name type="scientific">Frankliniella fusca</name>
    <dbReference type="NCBI Taxonomy" id="407009"/>
    <lineage>
        <taxon>Eukaryota</taxon>
        <taxon>Metazoa</taxon>
        <taxon>Ecdysozoa</taxon>
        <taxon>Arthropoda</taxon>
        <taxon>Hexapoda</taxon>
        <taxon>Insecta</taxon>
        <taxon>Pterygota</taxon>
        <taxon>Neoptera</taxon>
        <taxon>Paraneoptera</taxon>
        <taxon>Thysanoptera</taxon>
        <taxon>Terebrantia</taxon>
        <taxon>Thripoidea</taxon>
        <taxon>Thripidae</taxon>
        <taxon>Frankliniella</taxon>
    </lineage>
</organism>
<feature type="region of interest" description="Disordered" evidence="1">
    <location>
        <begin position="1"/>
        <end position="25"/>
    </location>
</feature>
<feature type="transmembrane region" description="Helical" evidence="2">
    <location>
        <begin position="447"/>
        <end position="464"/>
    </location>
</feature>
<reference evidence="3" key="1">
    <citation type="submission" date="2021-07" db="EMBL/GenBank/DDBJ databases">
        <authorList>
            <person name="Catto M.A."/>
            <person name="Jacobson A."/>
            <person name="Kennedy G."/>
            <person name="Labadie P."/>
            <person name="Hunt B.G."/>
            <person name="Srinivasan R."/>
        </authorList>
    </citation>
    <scope>NUCLEOTIDE SEQUENCE</scope>
    <source>
        <strain evidence="3">PL_HMW_Pooled</strain>
        <tissue evidence="3">Head</tissue>
    </source>
</reference>
<dbReference type="GO" id="GO:0016757">
    <property type="term" value="F:glycosyltransferase activity"/>
    <property type="evidence" value="ECO:0007669"/>
    <property type="project" value="UniProtKB-KW"/>
</dbReference>
<keyword evidence="4" id="KW-1185">Reference proteome</keyword>
<feature type="transmembrane region" description="Helical" evidence="2">
    <location>
        <begin position="253"/>
        <end position="271"/>
    </location>
</feature>
<protein>
    <submittedName>
        <fullName evidence="3">Adenine phosphoribosyltransferase</fullName>
    </submittedName>
</protein>
<keyword evidence="3" id="KW-0808">Transferase</keyword>
<feature type="transmembrane region" description="Helical" evidence="2">
    <location>
        <begin position="140"/>
        <end position="161"/>
    </location>
</feature>
<evidence type="ECO:0000256" key="2">
    <source>
        <dbReference type="SAM" id="Phobius"/>
    </source>
</evidence>
<dbReference type="PANTHER" id="PTHR38337">
    <property type="entry name" value="AGAP010540-PA"/>
    <property type="match status" value="1"/>
</dbReference>
<keyword evidence="2" id="KW-1133">Transmembrane helix</keyword>
<proteinExistence type="predicted"/>
<keyword evidence="3" id="KW-0328">Glycosyltransferase</keyword>
<reference evidence="3" key="2">
    <citation type="journal article" date="2023" name="BMC Genomics">
        <title>Pest status, molecular evolution, and epigenetic factors derived from the genome assembly of Frankliniella fusca, a thysanopteran phytovirus vector.</title>
        <authorList>
            <person name="Catto M.A."/>
            <person name="Labadie P.E."/>
            <person name="Jacobson A.L."/>
            <person name="Kennedy G.G."/>
            <person name="Srinivasan R."/>
            <person name="Hunt B.G."/>
        </authorList>
    </citation>
    <scope>NUCLEOTIDE SEQUENCE</scope>
    <source>
        <strain evidence="3">PL_HMW_Pooled</strain>
    </source>
</reference>
<evidence type="ECO:0000256" key="1">
    <source>
        <dbReference type="SAM" id="MobiDB-lite"/>
    </source>
</evidence>
<feature type="transmembrane region" description="Helical" evidence="2">
    <location>
        <begin position="87"/>
        <end position="106"/>
    </location>
</feature>
<dbReference type="PANTHER" id="PTHR38337:SF1">
    <property type="entry name" value="GUSTATORY RECEPTOR"/>
    <property type="match status" value="1"/>
</dbReference>